<dbReference type="Proteomes" id="UP000057158">
    <property type="component" value="Chromosome"/>
</dbReference>
<evidence type="ECO:0000313" key="5">
    <source>
        <dbReference type="Proteomes" id="UP000057158"/>
    </source>
</evidence>
<organism evidence="4 5">
    <name type="scientific">Desulfuromonas soudanensis</name>
    <dbReference type="NCBI Taxonomy" id="1603606"/>
    <lineage>
        <taxon>Bacteria</taxon>
        <taxon>Pseudomonadati</taxon>
        <taxon>Thermodesulfobacteriota</taxon>
        <taxon>Desulfuromonadia</taxon>
        <taxon>Desulfuromonadales</taxon>
        <taxon>Desulfuromonadaceae</taxon>
        <taxon>Desulfuromonas</taxon>
    </lineage>
</organism>
<keyword evidence="5" id="KW-1185">Reference proteome</keyword>
<dbReference type="Gene3D" id="2.40.160.20">
    <property type="match status" value="1"/>
</dbReference>
<evidence type="ECO:0000313" key="4">
    <source>
        <dbReference type="EMBL" id="ALC16956.1"/>
    </source>
</evidence>
<feature type="domain" description="Outer membrane protein beta-barrel" evidence="3">
    <location>
        <begin position="13"/>
        <end position="212"/>
    </location>
</feature>
<dbReference type="KEGG" id="des:DSOUD_2191"/>
<dbReference type="Pfam" id="PF13505">
    <property type="entry name" value="OMP_b-brl"/>
    <property type="match status" value="1"/>
</dbReference>
<dbReference type="OrthoDB" id="5451288at2"/>
<dbReference type="EMBL" id="CP010802">
    <property type="protein sequence ID" value="ALC16956.1"/>
    <property type="molecule type" value="Genomic_DNA"/>
</dbReference>
<name>A0A0M5IL81_9BACT</name>
<dbReference type="InterPro" id="IPR011250">
    <property type="entry name" value="OMP/PagP_B-barrel"/>
</dbReference>
<dbReference type="AlphaFoldDB" id="A0A0M5IL81"/>
<proteinExistence type="predicted"/>
<protein>
    <submittedName>
        <fullName evidence="4">Surface antigen msp4 family protein</fullName>
    </submittedName>
</protein>
<gene>
    <name evidence="4" type="ORF">DSOUD_2191</name>
</gene>
<dbReference type="STRING" id="1603606.DSOUD_2191"/>
<dbReference type="SUPFAM" id="SSF56925">
    <property type="entry name" value="OMPA-like"/>
    <property type="match status" value="1"/>
</dbReference>
<dbReference type="InterPro" id="IPR027385">
    <property type="entry name" value="Beta-barrel_OMP"/>
</dbReference>
<accession>A0A0M5IL81</accession>
<feature type="chain" id="PRO_5005803133" evidence="2">
    <location>
        <begin position="24"/>
        <end position="216"/>
    </location>
</feature>
<dbReference type="PATRIC" id="fig|1603606.3.peg.2365"/>
<keyword evidence="1 2" id="KW-0732">Signal</keyword>
<evidence type="ECO:0000256" key="1">
    <source>
        <dbReference type="ARBA" id="ARBA00022729"/>
    </source>
</evidence>
<evidence type="ECO:0000256" key="2">
    <source>
        <dbReference type="SAM" id="SignalP"/>
    </source>
</evidence>
<sequence>MKPFRRIITALGISLLFCAPALAEHTGPYLGLYGGANLLRTAESSDSQGTFNLEFDPAVQGSAVLGWDLKVGHFMGEGRFELEYARRSNTLDTVEFLEGDVPGTGDLTAESLLLNTWGVHRNPSRWTPYIGAGIGAARLSADDLRVTGQPLADDDDLVLAYQVGAGFDLALGGALALDFGYRFFGTTRPKFLEAGGAKFEGEYYSHSVVLGLRLGF</sequence>
<evidence type="ECO:0000259" key="3">
    <source>
        <dbReference type="Pfam" id="PF13505"/>
    </source>
</evidence>
<feature type="signal peptide" evidence="2">
    <location>
        <begin position="1"/>
        <end position="23"/>
    </location>
</feature>
<reference evidence="4 5" key="1">
    <citation type="submission" date="2015-07" db="EMBL/GenBank/DDBJ databases">
        <title>Isolation and Genomic Characterization of a Novel Halophilic Metal-Reducing Deltaproteobacterium from the Deep Subsurface.</title>
        <authorList>
            <person name="Badalamenti J.P."/>
            <person name="Summers Z.M."/>
            <person name="Gralnick J.A."/>
            <person name="Bond D.R."/>
        </authorList>
    </citation>
    <scope>NUCLEOTIDE SEQUENCE [LARGE SCALE GENOMIC DNA]</scope>
    <source>
        <strain evidence="4 5">WTL</strain>
    </source>
</reference>
<dbReference type="RefSeq" id="WP_053551004.1">
    <property type="nucleotide sequence ID" value="NZ_CP010802.1"/>
</dbReference>